<comment type="similarity">
    <text evidence="1">Belongs to the universal stress protein A family.</text>
</comment>
<dbReference type="CDD" id="cd00293">
    <property type="entry name" value="USP-like"/>
    <property type="match status" value="2"/>
</dbReference>
<evidence type="ECO:0000256" key="1">
    <source>
        <dbReference type="ARBA" id="ARBA00008791"/>
    </source>
</evidence>
<dbReference type="EMBL" id="AP021876">
    <property type="protein sequence ID" value="BBO85368.1"/>
    <property type="molecule type" value="Genomic_DNA"/>
</dbReference>
<dbReference type="Gene3D" id="3.40.50.620">
    <property type="entry name" value="HUPs"/>
    <property type="match status" value="2"/>
</dbReference>
<name>A0A5K7ZYP2_9BACT</name>
<dbReference type="Pfam" id="PF00582">
    <property type="entry name" value="Usp"/>
    <property type="match status" value="1"/>
</dbReference>
<feature type="domain" description="UspA" evidence="2">
    <location>
        <begin position="9"/>
        <end position="159"/>
    </location>
</feature>
<reference evidence="3 4" key="1">
    <citation type="submission" date="2019-11" db="EMBL/GenBank/DDBJ databases">
        <title>Comparative genomics of hydrocarbon-degrading Desulfosarcina strains.</title>
        <authorList>
            <person name="Watanabe M."/>
            <person name="Kojima H."/>
            <person name="Fukui M."/>
        </authorList>
    </citation>
    <scope>NUCLEOTIDE SEQUENCE [LARGE SCALE GENOMIC DNA]</scope>
    <source>
        <strain evidence="3 4">28bB2T</strain>
    </source>
</reference>
<sequence>MQETAPPNKILIAVDGSEQSLSAIKYAANLFPTDRTHFVLFSVQTQLFDLFSDLGAYPHFKRSMTGLKRWTTEQKSEICETLDNIVAHFRSKGFPEEAISTMTPTKMLGVAQDIVKESYNGYEAIIVGRTGTSRFKDWVLKSTAMKLVAKVKHIPIIVVGGHPDAKNMLVAFNGSHEAMKGVVYAGSLVGRSDHRMQLYSMINAEKKFWEGSSPVYIPADFNGPIDTGSFELGQQLGEARQRLVDAGLAPEQISAKISVVDRERGYRIVEEARGNDYGSVVISRRELITFIDEYFIGRVSDKVLKLADELALWII</sequence>
<dbReference type="PANTHER" id="PTHR46268:SF6">
    <property type="entry name" value="UNIVERSAL STRESS PROTEIN UP12"/>
    <property type="match status" value="1"/>
</dbReference>
<dbReference type="InterPro" id="IPR014729">
    <property type="entry name" value="Rossmann-like_a/b/a_fold"/>
</dbReference>
<dbReference type="SUPFAM" id="SSF52402">
    <property type="entry name" value="Adenine nucleotide alpha hydrolases-like"/>
    <property type="match status" value="2"/>
</dbReference>
<evidence type="ECO:0000313" key="4">
    <source>
        <dbReference type="Proteomes" id="UP000425960"/>
    </source>
</evidence>
<dbReference type="AlphaFoldDB" id="A0A5K7ZYP2"/>
<organism evidence="3 4">
    <name type="scientific">Desulfosarcina ovata subsp. sediminis</name>
    <dbReference type="NCBI Taxonomy" id="885957"/>
    <lineage>
        <taxon>Bacteria</taxon>
        <taxon>Pseudomonadati</taxon>
        <taxon>Thermodesulfobacteriota</taxon>
        <taxon>Desulfobacteria</taxon>
        <taxon>Desulfobacterales</taxon>
        <taxon>Desulfosarcinaceae</taxon>
        <taxon>Desulfosarcina</taxon>
    </lineage>
</organism>
<dbReference type="Proteomes" id="UP000425960">
    <property type="component" value="Chromosome"/>
</dbReference>
<protein>
    <recommendedName>
        <fullName evidence="2">UspA domain-containing protein</fullName>
    </recommendedName>
</protein>
<accession>A0A5K7ZYP2</accession>
<dbReference type="KEGG" id="dov:DSCO28_59340"/>
<evidence type="ECO:0000313" key="3">
    <source>
        <dbReference type="EMBL" id="BBO85368.1"/>
    </source>
</evidence>
<proteinExistence type="inferred from homology"/>
<dbReference type="InterPro" id="IPR006016">
    <property type="entry name" value="UspA"/>
</dbReference>
<dbReference type="PANTHER" id="PTHR46268">
    <property type="entry name" value="STRESS RESPONSE PROTEIN NHAX"/>
    <property type="match status" value="1"/>
</dbReference>
<evidence type="ECO:0000259" key="2">
    <source>
        <dbReference type="Pfam" id="PF00582"/>
    </source>
</evidence>
<gene>
    <name evidence="3" type="ORF">DSCO28_59340</name>
</gene>
<dbReference type="RefSeq" id="WP_155324997.1">
    <property type="nucleotide sequence ID" value="NZ_AP021876.1"/>
</dbReference>